<reference evidence="2" key="1">
    <citation type="submission" date="2020-04" db="EMBL/GenBank/DDBJ databases">
        <title>A mysterious 80 nm amoeba virus with a near complete 'ORFan genome' challenges the classification of DNA viruses.</title>
        <authorList>
            <person name="Boratto P.V.M."/>
            <person name="Oliveira G.P."/>
            <person name="Machado T.B."/>
            <person name="Andrade A.C.S.P."/>
            <person name="Baudoin J.P."/>
            <person name="Klose T."/>
            <person name="Azza S."/>
            <person name="Decloquement P."/>
            <person name="Chabriere E."/>
            <person name="Colson P."/>
            <person name="Levasseur A."/>
            <person name="La Scola B."/>
            <person name="Abrahao J.S."/>
        </authorList>
    </citation>
    <scope>NUCLEOTIDE SEQUENCE</scope>
    <source>
        <strain evidence="2">BHMG</strain>
    </source>
</reference>
<feature type="compositionally biased region" description="Basic and acidic residues" evidence="1">
    <location>
        <begin position="16"/>
        <end position="32"/>
    </location>
</feature>
<organism evidence="2 3">
    <name type="scientific">Yaravirus sp. 'brasiliensis'</name>
    <dbReference type="NCBI Taxonomy" id="2739681"/>
    <lineage>
        <taxon>Viruses</taxon>
        <taxon>Varidnaviria</taxon>
        <taxon>Bamfordvirae</taxon>
        <taxon>Nucleocytoviricota</taxon>
        <taxon>Mriyaviricetes</taxon>
        <taxon>Yaraviridae</taxon>
        <taxon>Yaravirus</taxon>
        <taxon>Yaravirus brasiliense</taxon>
    </lineage>
</organism>
<keyword evidence="3" id="KW-1185">Reference proteome</keyword>
<sequence>MSKGKWKGGDGFDVTGEGREQERADEKAREPLMNKPTNFSVGKGGDRVQNGESVTYPAVYGVDMAERKRQAILRDITYKGQTSSTGLPTRDLIGDRQVMLDQQTVDWLMREQDRMALINKDQYFEQSAIKSGLFSTPHGLDYLHKIKPDYFKRRRKLAKWVANAQLKLFDIRMNGIQNETDFNFLYMLQSLDESQKKILTKPVWLLNQLGSGAGEGQDVSNKPDWQSGIFTRPRVPNSNQVSSFAGMGSVNGTGITPKTQGTWSEWGWQSLFGGAMPTTGWPRG</sequence>
<evidence type="ECO:0000313" key="2">
    <source>
        <dbReference type="EMBL" id="QKE44424.1"/>
    </source>
</evidence>
<evidence type="ECO:0000256" key="1">
    <source>
        <dbReference type="SAM" id="MobiDB-lite"/>
    </source>
</evidence>
<evidence type="ECO:0000313" key="3">
    <source>
        <dbReference type="Proteomes" id="UP000830293"/>
    </source>
</evidence>
<protein>
    <submittedName>
        <fullName evidence="2">Uncharacterized protein</fullName>
    </submittedName>
</protein>
<dbReference type="GeneID" id="80539307"/>
<proteinExistence type="predicted"/>
<name>A0AAE7B7X9_9VIRU</name>
<dbReference type="Proteomes" id="UP000830293">
    <property type="component" value="Segment"/>
</dbReference>
<feature type="region of interest" description="Disordered" evidence="1">
    <location>
        <begin position="1"/>
        <end position="48"/>
    </location>
</feature>
<dbReference type="KEGG" id="vg:80539307"/>
<dbReference type="EMBL" id="MT293574">
    <property type="protein sequence ID" value="QKE44424.1"/>
    <property type="molecule type" value="Genomic_DNA"/>
</dbReference>
<dbReference type="RefSeq" id="YP_010800671.1">
    <property type="nucleotide sequence ID" value="NC_076895.1"/>
</dbReference>
<accession>A0AAE7B7X9</accession>